<evidence type="ECO:0008006" key="3">
    <source>
        <dbReference type="Google" id="ProtNLM"/>
    </source>
</evidence>
<comment type="caution">
    <text evidence="1">The sequence shown here is derived from an EMBL/GenBank/DDBJ whole genome shotgun (WGS) entry which is preliminary data.</text>
</comment>
<gene>
    <name evidence="1" type="ORF">CN899_12160</name>
</gene>
<organism evidence="1 2">
    <name type="scientific">Bacillus thuringiensis</name>
    <dbReference type="NCBI Taxonomy" id="1428"/>
    <lineage>
        <taxon>Bacteria</taxon>
        <taxon>Bacillati</taxon>
        <taxon>Bacillota</taxon>
        <taxon>Bacilli</taxon>
        <taxon>Bacillales</taxon>
        <taxon>Bacillaceae</taxon>
        <taxon>Bacillus</taxon>
        <taxon>Bacillus cereus group</taxon>
    </lineage>
</organism>
<protein>
    <recommendedName>
        <fullName evidence="3">DUF2726 domain-containing protein</fullName>
    </recommendedName>
</protein>
<evidence type="ECO:0000313" key="1">
    <source>
        <dbReference type="EMBL" id="PGH84092.1"/>
    </source>
</evidence>
<sequence length="382" mass="45296">MPQKPKDTQWYIQRLKEVGREEYEPIEEYQTNRISIKHRHVVCGAIRKTTPNKMLDKNKNITCLECTKVTHEKFVERVKEIHGDRIKIVGKYKNSRSKIEVIHTPCGRTLYPYVNTLLANMEGCRDCSMKRKSENDRWSNEEYIEKVIDIHGNDIIPLEEYKGSKTSIRHYHVSCSREWSTQPRNILEGHSCELCRRESKKYSSDEIRKMVHEIYQDEIVWIDGEYDTQRNSILTFKNTKCGHVFKKVVVDMINPYRRMVKNCPRCVGSKGEIRIEEFLMNIGVNYIAEHTFDDCRNVNPLPFDFAILKDDVVIMLIEYDGKEHFESVEYFGGERKYKMRKRNDQIKDNYCQEKGIKLIRIPYWDFENIEGILEKELGLVTA</sequence>
<evidence type="ECO:0000313" key="2">
    <source>
        <dbReference type="Proteomes" id="UP000222944"/>
    </source>
</evidence>
<dbReference type="AlphaFoldDB" id="A0A9X7BZ33"/>
<dbReference type="Gene3D" id="3.40.960.10">
    <property type="entry name" value="VSR Endonuclease"/>
    <property type="match status" value="1"/>
</dbReference>
<dbReference type="EMBL" id="NUFN01000017">
    <property type="protein sequence ID" value="PGH84092.1"/>
    <property type="molecule type" value="Genomic_DNA"/>
</dbReference>
<name>A0A9X7BZ33_BACTU</name>
<proteinExistence type="predicted"/>
<accession>A0A9X7BZ33</accession>
<dbReference type="Proteomes" id="UP000222944">
    <property type="component" value="Unassembled WGS sequence"/>
</dbReference>
<dbReference type="RefSeq" id="WP_098866685.1">
    <property type="nucleotide sequence ID" value="NZ_NUFN01000017.1"/>
</dbReference>
<reference evidence="1 2" key="1">
    <citation type="submission" date="2017-09" db="EMBL/GenBank/DDBJ databases">
        <title>Large-scale bioinformatics analysis of Bacillus genomes uncovers conserved roles of natural products in bacterial physiology.</title>
        <authorList>
            <consortium name="Agbiome Team Llc"/>
            <person name="Bleich R.M."/>
            <person name="Grubbs K.J."/>
            <person name="Santa Maria K.C."/>
            <person name="Allen S.E."/>
            <person name="Farag S."/>
            <person name="Shank E.A."/>
            <person name="Bowers A."/>
        </authorList>
    </citation>
    <scope>NUCLEOTIDE SEQUENCE [LARGE SCALE GENOMIC DNA]</scope>
    <source>
        <strain evidence="1 2">AFS058004</strain>
    </source>
</reference>